<gene>
    <name evidence="3" type="ORF">FYJ43_04355</name>
</gene>
<keyword evidence="4" id="KW-1185">Reference proteome</keyword>
<accession>A0A7K0J5S9</accession>
<name>A0A7K0J5S9_9ACTN</name>
<proteinExistence type="predicted"/>
<reference evidence="3 4" key="1">
    <citation type="submission" date="2019-08" db="EMBL/GenBank/DDBJ databases">
        <title>In-depth cultivation of the pig gut microbiome towards novel bacterial diversity and tailored functional studies.</title>
        <authorList>
            <person name="Wylensek D."/>
            <person name="Hitch T.C.A."/>
            <person name="Clavel T."/>
        </authorList>
    </citation>
    <scope>NUCLEOTIDE SEQUENCE [LARGE SCALE GENOMIC DNA]</scope>
    <source>
        <strain evidence="3 4">WCA-380-WT-3A</strain>
    </source>
</reference>
<dbReference type="InterPro" id="IPR010090">
    <property type="entry name" value="Phage_tape_meas"/>
</dbReference>
<dbReference type="RefSeq" id="WP_154562398.1">
    <property type="nucleotide sequence ID" value="NZ_VUMG01000002.1"/>
</dbReference>
<dbReference type="Proteomes" id="UP000466104">
    <property type="component" value="Unassembled WGS sequence"/>
</dbReference>
<dbReference type="PANTHER" id="PTHR37813:SF1">
    <property type="entry name" value="FELS-2 PROPHAGE PROTEIN"/>
    <property type="match status" value="1"/>
</dbReference>
<comment type="caution">
    <text evidence="3">The sequence shown here is derived from an EMBL/GenBank/DDBJ whole genome shotgun (WGS) entry which is preliminary data.</text>
</comment>
<dbReference type="PANTHER" id="PTHR37813">
    <property type="entry name" value="FELS-2 PROPHAGE PROTEIN"/>
    <property type="match status" value="1"/>
</dbReference>
<dbReference type="EMBL" id="VUMG01000002">
    <property type="protein sequence ID" value="MSS45289.1"/>
    <property type="molecule type" value="Genomic_DNA"/>
</dbReference>
<evidence type="ECO:0000313" key="4">
    <source>
        <dbReference type="Proteomes" id="UP000466104"/>
    </source>
</evidence>
<feature type="domain" description="Phage tail tape measure protein" evidence="2">
    <location>
        <begin position="96"/>
        <end position="295"/>
    </location>
</feature>
<sequence>MGDRTVAVRLKADVQGFMTGLTRAATATEAFGAKLQGATPHVSGLVGQMATGAVGAVGLAAAFSAPVKAAADFDQAVSRVKSTGAVTGAQLEQLKTQAMSMAGTFGVSGTQAMGAVEALAKAGVSASDILGGGLQGALSLAAAGEMDVGQAAETASSAMTQFGLSGKDVGHVADVLSNGANMAQGDVKDLAMALSQGGMVASQMGMSLDQTVGALAEFANAGLMGSDAGTSLKTMLQKLAAPSTQASQVMSQLGIHVYDAQGHFVGLDGIAGQLRQSMSHLSESQRNAALATIFGSDAVRAASILYKDGANTAADWAKNVGKSGAAMQTATAMQDNLAGSLAKLKASWTNAFITLGESSQGPLKSIVDKLAALAGVVQRNAGAAQGIAGVAAALIGLGAAAVGIAKVVSAIRAAKTAFSAVKSAVVTASQSFSALASAAEQSGTRTGRALSKVGGIKGAAALATGGVVALGAAMQGAQQIVDSFALSASQASAALNGLASGSAQKVASSMDQINHSFKWSADGVNDLSSGLKYLNDGSTWHRISDGFNQISNGIMGTKSNAETLNERFGALDEQLAKMRPDQRAAAWHQLDAELRRNGTGTSEMIEHMPRLHAMLEEQARSLGVTSLSAKDYADWVGGKVPAAITRAEAAQGKSGKAGQQAANSMKAQVDVAGQLAQAYENVTKSLSDYASAQLKLSGSQIGMYQGMADATKALKENGRNLDLNTEKGRNNQKALNDLASSILAYRKNLEDQGMGADQAAAKTAAASQKFIELAQSMGMSAPAAQQLAASLGLIPDVKNAVLDFNIKGATPQQIDELRSKIATLPRSQQVQILAIAKQKGISEALTYVNDLKANNGKTVGIIVTVKGGGQKEVDKLNQQIKGLPKDQQIKVRTIAETKGFLPAIDQVNKFKTAAMKDNGKPIKHPIALLNAGSVMGQMNQIENRRKSIDGKHIMIATSAPGAAAAKSQITSVRGAWQNINGKRIFVPTSAPGAVGAKAQIDGVYGAWKNINGKRVFVPSSAPGATNATGQISSLKSQADATNGKHVTVSASADTSAAESALSRLTRTRSVVIRAAVGGVSGAVAGLLAHANGGIYERHDAQIAKAGTYRVWAEPETEGEAYIPFARSKRGRSRAIAAQAVQRLGGAVQWFANGGITGAQLASVNLTLNAPTGDIAELNAAVRAATKATRDRQRASRAWWEARRRHAKNTKDLGDRLNDAKQKEADATKAVSDVIKTLGQNAASAGRSMASAYRAGGSWQDWSASMGQGVKELSAFRSDIMRLRSMGLSQQNIDTLTAMGVAGGTEMARNVLAGGRNAINALNRNSAALDAIAKKLGLTTITAYADGGHTAQIAYGPRLWAEPETGGEAYIPLAASKRERSVDIWWETGRRLGVAGYAGGSISPHASRTPDINLGRVVLEVPGLGPAVEAKVISVQRSTARNLARSAR</sequence>
<evidence type="ECO:0000256" key="1">
    <source>
        <dbReference type="ARBA" id="ARBA00022612"/>
    </source>
</evidence>
<dbReference type="Pfam" id="PF10145">
    <property type="entry name" value="PhageMin_Tail"/>
    <property type="match status" value="1"/>
</dbReference>
<protein>
    <submittedName>
        <fullName evidence="3">Phage tail tape measure protein</fullName>
    </submittedName>
</protein>
<evidence type="ECO:0000313" key="3">
    <source>
        <dbReference type="EMBL" id="MSS45289.1"/>
    </source>
</evidence>
<organism evidence="3 4">
    <name type="scientific">Cutibacterium porci</name>
    <dbReference type="NCBI Taxonomy" id="2605781"/>
    <lineage>
        <taxon>Bacteria</taxon>
        <taxon>Bacillati</taxon>
        <taxon>Actinomycetota</taxon>
        <taxon>Actinomycetes</taxon>
        <taxon>Propionibacteriales</taxon>
        <taxon>Propionibacteriaceae</taxon>
        <taxon>Cutibacterium</taxon>
    </lineage>
</organism>
<evidence type="ECO:0000259" key="2">
    <source>
        <dbReference type="Pfam" id="PF10145"/>
    </source>
</evidence>
<keyword evidence="1" id="KW-1188">Viral release from host cell</keyword>
<dbReference type="NCBIfam" id="TIGR01760">
    <property type="entry name" value="tape_meas_TP901"/>
    <property type="match status" value="1"/>
</dbReference>